<dbReference type="AlphaFoldDB" id="A0A4U8Q791"/>
<evidence type="ECO:0000313" key="5">
    <source>
        <dbReference type="EMBL" id="TLD00775.1"/>
    </source>
</evidence>
<keyword evidence="3" id="KW-0804">Transcription</keyword>
<dbReference type="InterPro" id="IPR036390">
    <property type="entry name" value="WH_DNA-bd_sf"/>
</dbReference>
<evidence type="ECO:0000256" key="1">
    <source>
        <dbReference type="ARBA" id="ARBA00023015"/>
    </source>
</evidence>
<dbReference type="PROSITE" id="PS52050">
    <property type="entry name" value="WYL"/>
    <property type="match status" value="1"/>
</dbReference>
<name>A0A4U8Q791_9FIRM</name>
<dbReference type="InterPro" id="IPR013196">
    <property type="entry name" value="HTH_11"/>
</dbReference>
<keyword evidence="6" id="KW-1185">Reference proteome</keyword>
<dbReference type="InterPro" id="IPR028349">
    <property type="entry name" value="PafC-like"/>
</dbReference>
<accession>A0A4U8Q791</accession>
<keyword evidence="2" id="KW-0238">DNA-binding</keyword>
<dbReference type="InterPro" id="IPR001034">
    <property type="entry name" value="DeoR_HTH"/>
</dbReference>
<dbReference type="EMBL" id="QGQD01000047">
    <property type="protein sequence ID" value="TLD00775.1"/>
    <property type="molecule type" value="Genomic_DNA"/>
</dbReference>
<evidence type="ECO:0000256" key="3">
    <source>
        <dbReference type="ARBA" id="ARBA00023163"/>
    </source>
</evidence>
<dbReference type="Pfam" id="PF08279">
    <property type="entry name" value="HTH_11"/>
    <property type="match status" value="1"/>
</dbReference>
<dbReference type="Pfam" id="PF25583">
    <property type="entry name" value="WCX"/>
    <property type="match status" value="1"/>
</dbReference>
<dbReference type="InterPro" id="IPR036388">
    <property type="entry name" value="WH-like_DNA-bd_sf"/>
</dbReference>
<reference evidence="5 6" key="1">
    <citation type="journal article" date="2019" name="Anaerobe">
        <title>Detection of Robinsoniella peoriensis in multiple bone samples of a trauma patient.</title>
        <authorList>
            <person name="Schrottner P."/>
            <person name="Hartwich K."/>
            <person name="Bunk B."/>
            <person name="Schober I."/>
            <person name="Helbig S."/>
            <person name="Rudolph W.W."/>
            <person name="Gunzer F."/>
        </authorList>
    </citation>
    <scope>NUCLEOTIDE SEQUENCE [LARGE SCALE GENOMIC DNA]</scope>
    <source>
        <strain evidence="5 6">DSM 106044</strain>
    </source>
</reference>
<dbReference type="PANTHER" id="PTHR34580:SF1">
    <property type="entry name" value="PROTEIN PAFC"/>
    <property type="match status" value="1"/>
</dbReference>
<feature type="domain" description="HTH deoR-type" evidence="4">
    <location>
        <begin position="2"/>
        <end position="57"/>
    </location>
</feature>
<dbReference type="GO" id="GO:0003677">
    <property type="term" value="F:DNA binding"/>
    <property type="evidence" value="ECO:0007669"/>
    <property type="project" value="UniProtKB-KW"/>
</dbReference>
<evidence type="ECO:0000259" key="4">
    <source>
        <dbReference type="PROSITE" id="PS51000"/>
    </source>
</evidence>
<dbReference type="STRING" id="180332.GCA_000797495_00057"/>
<organism evidence="5 6">
    <name type="scientific">Robinsoniella peoriensis</name>
    <dbReference type="NCBI Taxonomy" id="180332"/>
    <lineage>
        <taxon>Bacteria</taxon>
        <taxon>Bacillati</taxon>
        <taxon>Bacillota</taxon>
        <taxon>Clostridia</taxon>
        <taxon>Lachnospirales</taxon>
        <taxon>Lachnospiraceae</taxon>
        <taxon>Robinsoniella</taxon>
    </lineage>
</organism>
<dbReference type="Gene3D" id="1.10.10.10">
    <property type="entry name" value="Winged helix-like DNA-binding domain superfamily/Winged helix DNA-binding domain"/>
    <property type="match status" value="1"/>
</dbReference>
<dbReference type="RefSeq" id="WP_138002485.1">
    <property type="nucleotide sequence ID" value="NZ_QGQD01000047.1"/>
</dbReference>
<dbReference type="Proteomes" id="UP000306509">
    <property type="component" value="Unassembled WGS sequence"/>
</dbReference>
<dbReference type="InterPro" id="IPR051534">
    <property type="entry name" value="CBASS_pafABC_assoc_protein"/>
</dbReference>
<evidence type="ECO:0000256" key="2">
    <source>
        <dbReference type="ARBA" id="ARBA00023125"/>
    </source>
</evidence>
<dbReference type="Pfam" id="PF13280">
    <property type="entry name" value="WYL"/>
    <property type="match status" value="1"/>
</dbReference>
<dbReference type="PANTHER" id="PTHR34580">
    <property type="match status" value="1"/>
</dbReference>
<dbReference type="InterPro" id="IPR018356">
    <property type="entry name" value="Tscrpt_reg_HTH_DeoR_CS"/>
</dbReference>
<dbReference type="GO" id="GO:0003700">
    <property type="term" value="F:DNA-binding transcription factor activity"/>
    <property type="evidence" value="ECO:0007669"/>
    <property type="project" value="InterPro"/>
</dbReference>
<proteinExistence type="predicted"/>
<evidence type="ECO:0000313" key="6">
    <source>
        <dbReference type="Proteomes" id="UP000306509"/>
    </source>
</evidence>
<dbReference type="InterPro" id="IPR057727">
    <property type="entry name" value="WCX_dom"/>
</dbReference>
<gene>
    <name evidence="5" type="ORF">DSM106044_02351</name>
</gene>
<dbReference type="PIRSF" id="PIRSF016838">
    <property type="entry name" value="PafC"/>
    <property type="match status" value="1"/>
</dbReference>
<comment type="caution">
    <text evidence="5">The sequence shown here is derived from an EMBL/GenBank/DDBJ whole genome shotgun (WGS) entry which is preliminary data.</text>
</comment>
<dbReference type="SUPFAM" id="SSF46785">
    <property type="entry name" value="Winged helix' DNA-binding domain"/>
    <property type="match status" value="1"/>
</dbReference>
<keyword evidence="1" id="KW-0805">Transcription regulation</keyword>
<dbReference type="InterPro" id="IPR026881">
    <property type="entry name" value="WYL_dom"/>
</dbReference>
<protein>
    <submittedName>
        <fullName evidence="5">HTH domain protein</fullName>
    </submittedName>
</protein>
<sequence length="303" mass="34933">MKSNRMFGILCILLEQKKITAKELASYFEVSVRTIHRDLLDLSSAGFPVTAQQGIGGGISLMPDFCYSKSALNRDDMDFLIAAIQGLASIDDQVKIKTLLAKLRFSNEDHLLLENDVIIDFTSWNQKSTLTHSIKKIRSAIAGHQLLEMCYYSGRGYSRRTVEPYKLIFKEENWYLFAYCTFREDFRIFKVNRITDLKIRETTFVERKNYKIPSLNSQFANNSGVQVSIRMDQSFEFLAIDLFGFENINTIDNNLFITFSTENPQWVISTIASLGNKAEILEPDSLRKEMKQFLNQAKNLYEI</sequence>
<dbReference type="PROSITE" id="PS51000">
    <property type="entry name" value="HTH_DEOR_2"/>
    <property type="match status" value="1"/>
</dbReference>
<dbReference type="PROSITE" id="PS00894">
    <property type="entry name" value="HTH_DEOR_1"/>
    <property type="match status" value="1"/>
</dbReference>